<evidence type="ECO:0000256" key="1">
    <source>
        <dbReference type="SAM" id="MobiDB-lite"/>
    </source>
</evidence>
<evidence type="ECO:0000313" key="2">
    <source>
        <dbReference type="RefSeq" id="XP_059599551.1"/>
    </source>
</evidence>
<name>A0AAJ8BNH7_ASPNG</name>
<proteinExistence type="predicted"/>
<accession>A0AAJ8BNH7</accession>
<protein>
    <submittedName>
        <fullName evidence="2">Uncharacterized protein</fullName>
    </submittedName>
</protein>
<feature type="region of interest" description="Disordered" evidence="1">
    <location>
        <begin position="214"/>
        <end position="258"/>
    </location>
</feature>
<dbReference type="VEuPathDB" id="FungiDB:An01g06320"/>
<dbReference type="KEGG" id="ang:An01g06320"/>
<dbReference type="GeneID" id="84589976"/>
<feature type="compositionally biased region" description="Basic and acidic residues" evidence="1">
    <location>
        <begin position="48"/>
        <end position="58"/>
    </location>
</feature>
<organism evidence="2">
    <name type="scientific">Aspergillus niger</name>
    <dbReference type="NCBI Taxonomy" id="5061"/>
    <lineage>
        <taxon>Eukaryota</taxon>
        <taxon>Fungi</taxon>
        <taxon>Dikarya</taxon>
        <taxon>Ascomycota</taxon>
        <taxon>Pezizomycotina</taxon>
        <taxon>Eurotiomycetes</taxon>
        <taxon>Eurotiomycetidae</taxon>
        <taxon>Eurotiales</taxon>
        <taxon>Aspergillaceae</taxon>
        <taxon>Aspergillus</taxon>
        <taxon>Aspergillus subgen. Circumdati</taxon>
    </lineage>
</organism>
<sequence>MAPCPIVANAEWPSGMTMTSCRKRRICGDGVSDVLANQQLQHTGASGRMEKSTRRFSEEDLGPNSGRSFWTDFDCPVGTIRVNPIPRQESGGPTGRLLIAVPNGEAVWLAVGCMHLALWAELDHWAARATSRTIGGMPMCDAAGRRCGRGFVAAGVHHPRKVRHGATVPDSIELLVKEQNDKRVDTDAMQQQRHSVDGEEGGIETLAVYLGRRESHGPAPLMPDPARREESRPMRRPIGPQESELPKTAKAGGFGVDPGFVPRRHDERFIAGLSGGCDCLCLIGSIGVVTSDRKKRGNNDPGFSTPRPKTTICPFDRMMHQSVSVSVSLPSAATAARALQIHPNPCPYHRGFALLLPPCKRRRSGAAIYRLAWDDFGIIVGKLLGGGGKKWVVELKVVDERVLEPSAGKEANSDLFPSSLSLLKKHGESSRVV</sequence>
<feature type="region of interest" description="Disordered" evidence="1">
    <location>
        <begin position="42"/>
        <end position="63"/>
    </location>
</feature>
<dbReference type="RefSeq" id="XP_059599551.1">
    <property type="nucleotide sequence ID" value="XM_059748677.1"/>
</dbReference>
<reference evidence="2" key="1">
    <citation type="submission" date="2025-02" db="EMBL/GenBank/DDBJ databases">
        <authorList>
            <consortium name="NCBI Genome Project"/>
        </authorList>
    </citation>
    <scope>NUCLEOTIDE SEQUENCE</scope>
</reference>
<reference evidence="2" key="2">
    <citation type="submission" date="2025-08" db="UniProtKB">
        <authorList>
            <consortium name="RefSeq"/>
        </authorList>
    </citation>
    <scope>IDENTIFICATION</scope>
</reference>
<dbReference type="AlphaFoldDB" id="A0AAJ8BNH7"/>
<gene>
    <name evidence="2" type="ORF">An01g06320</name>
</gene>